<evidence type="ECO:0000313" key="3">
    <source>
        <dbReference type="Proteomes" id="UP000217895"/>
    </source>
</evidence>
<dbReference type="Proteomes" id="UP000217895">
    <property type="component" value="Chromosome"/>
</dbReference>
<feature type="region of interest" description="Disordered" evidence="1">
    <location>
        <begin position="28"/>
        <end position="86"/>
    </location>
</feature>
<gene>
    <name evidence="2" type="ORF">NIES2135_41530</name>
</gene>
<feature type="compositionally biased region" description="Polar residues" evidence="1">
    <location>
        <begin position="31"/>
        <end position="45"/>
    </location>
</feature>
<protein>
    <submittedName>
        <fullName evidence="2">Uncharacterized protein</fullName>
    </submittedName>
</protein>
<dbReference type="EMBL" id="AP018203">
    <property type="protein sequence ID" value="BAY57288.1"/>
    <property type="molecule type" value="Genomic_DNA"/>
</dbReference>
<sequence length="86" mass="8893">MSTFLKATLTATLAASVLLIMDDSKLVRAESSPSTNGSKSAQVQDASPVASISIHSTVRHLAEPLQNSFDPEPNDPPKGTGGSGTR</sequence>
<evidence type="ECO:0000256" key="1">
    <source>
        <dbReference type="SAM" id="MobiDB-lite"/>
    </source>
</evidence>
<proteinExistence type="predicted"/>
<keyword evidence="3" id="KW-1185">Reference proteome</keyword>
<dbReference type="AlphaFoldDB" id="A0A1Z4JKU8"/>
<accession>A0A1Z4JKU8</accession>
<name>A0A1Z4JKU8_LEPBY</name>
<evidence type="ECO:0000313" key="2">
    <source>
        <dbReference type="EMBL" id="BAY57288.1"/>
    </source>
</evidence>
<reference evidence="2 3" key="1">
    <citation type="submission" date="2017-06" db="EMBL/GenBank/DDBJ databases">
        <title>Genome sequencing of cyanobaciteial culture collection at National Institute for Environmental Studies (NIES).</title>
        <authorList>
            <person name="Hirose Y."/>
            <person name="Shimura Y."/>
            <person name="Fujisawa T."/>
            <person name="Nakamura Y."/>
            <person name="Kawachi M."/>
        </authorList>
    </citation>
    <scope>NUCLEOTIDE SEQUENCE [LARGE SCALE GENOMIC DNA]</scope>
    <source>
        <strain evidence="2 3">NIES-2135</strain>
    </source>
</reference>
<organism evidence="2 3">
    <name type="scientific">Leptolyngbya boryana NIES-2135</name>
    <dbReference type="NCBI Taxonomy" id="1973484"/>
    <lineage>
        <taxon>Bacteria</taxon>
        <taxon>Bacillati</taxon>
        <taxon>Cyanobacteriota</taxon>
        <taxon>Cyanophyceae</taxon>
        <taxon>Leptolyngbyales</taxon>
        <taxon>Leptolyngbyaceae</taxon>
        <taxon>Leptolyngbya group</taxon>
        <taxon>Leptolyngbya</taxon>
    </lineage>
</organism>